<keyword evidence="13" id="KW-0560">Oxidoreductase</keyword>
<evidence type="ECO:0000256" key="3">
    <source>
        <dbReference type="ARBA" id="ARBA00004496"/>
    </source>
</evidence>
<gene>
    <name evidence="18" type="ORF">UFOPK3674_01375</name>
</gene>
<dbReference type="EC" id="1.3.1.98" evidence="5"/>
<dbReference type="Pfam" id="PF02873">
    <property type="entry name" value="MurB_C"/>
    <property type="match status" value="1"/>
</dbReference>
<evidence type="ECO:0000313" key="18">
    <source>
        <dbReference type="EMBL" id="CAB4934326.1"/>
    </source>
</evidence>
<evidence type="ECO:0000256" key="11">
    <source>
        <dbReference type="ARBA" id="ARBA00022960"/>
    </source>
</evidence>
<dbReference type="GO" id="GO:0071949">
    <property type="term" value="F:FAD binding"/>
    <property type="evidence" value="ECO:0007669"/>
    <property type="project" value="InterPro"/>
</dbReference>
<dbReference type="AlphaFoldDB" id="A0A6J7IU57"/>
<keyword evidence="12" id="KW-0573">Peptidoglycan synthesis</keyword>
<evidence type="ECO:0000259" key="17">
    <source>
        <dbReference type="PROSITE" id="PS51387"/>
    </source>
</evidence>
<organism evidence="18">
    <name type="scientific">freshwater metagenome</name>
    <dbReference type="NCBI Taxonomy" id="449393"/>
    <lineage>
        <taxon>unclassified sequences</taxon>
        <taxon>metagenomes</taxon>
        <taxon>ecological metagenomes</taxon>
    </lineage>
</organism>
<keyword evidence="11" id="KW-0133">Cell shape</keyword>
<dbReference type="SUPFAM" id="SSF56176">
    <property type="entry name" value="FAD-binding/transporter-associated domain-like"/>
    <property type="match status" value="1"/>
</dbReference>
<evidence type="ECO:0000256" key="7">
    <source>
        <dbReference type="ARBA" id="ARBA00022618"/>
    </source>
</evidence>
<evidence type="ECO:0000256" key="9">
    <source>
        <dbReference type="ARBA" id="ARBA00022827"/>
    </source>
</evidence>
<evidence type="ECO:0000256" key="6">
    <source>
        <dbReference type="ARBA" id="ARBA00022490"/>
    </source>
</evidence>
<dbReference type="GO" id="GO:0009252">
    <property type="term" value="P:peptidoglycan biosynthetic process"/>
    <property type="evidence" value="ECO:0007669"/>
    <property type="project" value="UniProtKB-UniPathway"/>
</dbReference>
<dbReference type="InterPro" id="IPR003170">
    <property type="entry name" value="MurB"/>
</dbReference>
<dbReference type="Gene3D" id="3.90.78.10">
    <property type="entry name" value="UDP-N-acetylenolpyruvoylglucosamine reductase, C-terminal domain"/>
    <property type="match status" value="1"/>
</dbReference>
<dbReference type="GO" id="GO:0051301">
    <property type="term" value="P:cell division"/>
    <property type="evidence" value="ECO:0007669"/>
    <property type="project" value="UniProtKB-KW"/>
</dbReference>
<evidence type="ECO:0000256" key="16">
    <source>
        <dbReference type="ARBA" id="ARBA00048914"/>
    </source>
</evidence>
<proteinExistence type="inferred from homology"/>
<protein>
    <recommendedName>
        <fullName evidence="5">UDP-N-acetylmuramate dehydrogenase</fullName>
        <ecNumber evidence="5">1.3.1.98</ecNumber>
    </recommendedName>
</protein>
<dbReference type="UniPathway" id="UPA00219"/>
<evidence type="ECO:0000256" key="2">
    <source>
        <dbReference type="ARBA" id="ARBA00003921"/>
    </source>
</evidence>
<dbReference type="InterPro" id="IPR006094">
    <property type="entry name" value="Oxid_FAD_bind_N"/>
</dbReference>
<dbReference type="InterPro" id="IPR011601">
    <property type="entry name" value="MurB_C"/>
</dbReference>
<dbReference type="InterPro" id="IPR016167">
    <property type="entry name" value="FAD-bd_PCMH_sub1"/>
</dbReference>
<dbReference type="Pfam" id="PF01565">
    <property type="entry name" value="FAD_binding_4"/>
    <property type="match status" value="1"/>
</dbReference>
<dbReference type="SUPFAM" id="SSF56194">
    <property type="entry name" value="Uridine diphospho-N-Acetylenolpyruvylglucosamine reductase, MurB, C-terminal domain"/>
    <property type="match status" value="1"/>
</dbReference>
<evidence type="ECO:0000256" key="10">
    <source>
        <dbReference type="ARBA" id="ARBA00022857"/>
    </source>
</evidence>
<keyword evidence="9" id="KW-0274">FAD</keyword>
<comment type="catalytic activity">
    <reaction evidence="16">
        <text>UDP-N-acetyl-alpha-D-muramate + NADP(+) = UDP-N-acetyl-3-O-(1-carboxyvinyl)-alpha-D-glucosamine + NADPH + H(+)</text>
        <dbReference type="Rhea" id="RHEA:12248"/>
        <dbReference type="ChEBI" id="CHEBI:15378"/>
        <dbReference type="ChEBI" id="CHEBI:57783"/>
        <dbReference type="ChEBI" id="CHEBI:58349"/>
        <dbReference type="ChEBI" id="CHEBI:68483"/>
        <dbReference type="ChEBI" id="CHEBI:70757"/>
        <dbReference type="EC" id="1.3.1.98"/>
    </reaction>
</comment>
<dbReference type="HAMAP" id="MF_00037">
    <property type="entry name" value="MurB"/>
    <property type="match status" value="1"/>
</dbReference>
<comment type="subcellular location">
    <subcellularLocation>
        <location evidence="3">Cytoplasm</location>
    </subcellularLocation>
</comment>
<dbReference type="Gene3D" id="3.30.465.10">
    <property type="match status" value="1"/>
</dbReference>
<dbReference type="PANTHER" id="PTHR21071">
    <property type="entry name" value="UDP-N-ACETYLENOLPYRUVOYLGLUCOSAMINE REDUCTASE"/>
    <property type="match status" value="1"/>
</dbReference>
<keyword evidence="7" id="KW-0132">Cell division</keyword>
<keyword evidence="14" id="KW-0131">Cell cycle</keyword>
<accession>A0A6J7IU57</accession>
<dbReference type="GO" id="GO:0008762">
    <property type="term" value="F:UDP-N-acetylmuramate dehydrogenase activity"/>
    <property type="evidence" value="ECO:0007669"/>
    <property type="project" value="UniProtKB-EC"/>
</dbReference>
<keyword evidence="10" id="KW-0521">NADP</keyword>
<evidence type="ECO:0000256" key="5">
    <source>
        <dbReference type="ARBA" id="ARBA00012518"/>
    </source>
</evidence>
<comment type="function">
    <text evidence="2">Cell wall formation.</text>
</comment>
<keyword evidence="8" id="KW-0285">Flavoprotein</keyword>
<dbReference type="GO" id="GO:0071555">
    <property type="term" value="P:cell wall organization"/>
    <property type="evidence" value="ECO:0007669"/>
    <property type="project" value="UniProtKB-KW"/>
</dbReference>
<dbReference type="PROSITE" id="PS51387">
    <property type="entry name" value="FAD_PCMH"/>
    <property type="match status" value="1"/>
</dbReference>
<evidence type="ECO:0000256" key="13">
    <source>
        <dbReference type="ARBA" id="ARBA00023002"/>
    </source>
</evidence>
<dbReference type="Gene3D" id="3.30.43.10">
    <property type="entry name" value="Uridine Diphospho-n-acetylenolpyruvylglucosamine Reductase, domain 2"/>
    <property type="match status" value="1"/>
</dbReference>
<evidence type="ECO:0000256" key="4">
    <source>
        <dbReference type="ARBA" id="ARBA00004752"/>
    </source>
</evidence>
<dbReference type="InterPro" id="IPR036318">
    <property type="entry name" value="FAD-bd_PCMH-like_sf"/>
</dbReference>
<keyword evidence="6" id="KW-0963">Cytoplasm</keyword>
<dbReference type="NCBIfam" id="NF010478">
    <property type="entry name" value="PRK13903.1"/>
    <property type="match status" value="1"/>
</dbReference>
<dbReference type="InterPro" id="IPR016166">
    <property type="entry name" value="FAD-bd_PCMH"/>
</dbReference>
<sequence length="345" mass="35240">MLAPLTTLRLGGPAARLVRASSAQELADAVRAADTAGEPLLLLAGGSNVVIADEGFAGTVVHIVSRGVVIEDGEGGRVRVTAQAGEPWDDLVAQLIAAGISGVEALSGIPGSAGATPVQNVGAYGAEAADVLHSVRAFDREAGAIVDLPAAQCGLGYRTSRFKGSDRFVVLEVAFDLERAPQSAPIRYAELAATLGVELGASAPAAAVRDAVLGLRRSKGMVLDAADHDTWSAGSFFTNPIVAASLAEDVRARAPQGFRPLAAWPTDRGVKLSAAWLIEAAGITRGAAEGGAAISSKHALALTNRGTATTADLLRLAHRVADAVEDRFGVALVPEPVLVGVSWAR</sequence>
<evidence type="ECO:0000256" key="14">
    <source>
        <dbReference type="ARBA" id="ARBA00023306"/>
    </source>
</evidence>
<comment type="cofactor">
    <cofactor evidence="1">
        <name>FAD</name>
        <dbReference type="ChEBI" id="CHEBI:57692"/>
    </cofactor>
</comment>
<keyword evidence="15" id="KW-0961">Cell wall biogenesis/degradation</keyword>
<evidence type="ECO:0000256" key="12">
    <source>
        <dbReference type="ARBA" id="ARBA00022984"/>
    </source>
</evidence>
<feature type="domain" description="FAD-binding PCMH-type" evidence="17">
    <location>
        <begin position="10"/>
        <end position="218"/>
    </location>
</feature>
<evidence type="ECO:0000256" key="8">
    <source>
        <dbReference type="ARBA" id="ARBA00022630"/>
    </source>
</evidence>
<evidence type="ECO:0000256" key="15">
    <source>
        <dbReference type="ARBA" id="ARBA00023316"/>
    </source>
</evidence>
<evidence type="ECO:0000256" key="1">
    <source>
        <dbReference type="ARBA" id="ARBA00001974"/>
    </source>
</evidence>
<dbReference type="EMBL" id="CAFBMX010000006">
    <property type="protein sequence ID" value="CAB4934326.1"/>
    <property type="molecule type" value="Genomic_DNA"/>
</dbReference>
<comment type="pathway">
    <text evidence="4">Cell wall biogenesis; peptidoglycan biosynthesis.</text>
</comment>
<reference evidence="18" key="1">
    <citation type="submission" date="2020-05" db="EMBL/GenBank/DDBJ databases">
        <authorList>
            <person name="Chiriac C."/>
            <person name="Salcher M."/>
            <person name="Ghai R."/>
            <person name="Kavagutti S V."/>
        </authorList>
    </citation>
    <scope>NUCLEOTIDE SEQUENCE</scope>
</reference>
<dbReference type="InterPro" id="IPR016169">
    <property type="entry name" value="FAD-bd_PCMH_sub2"/>
</dbReference>
<dbReference type="GO" id="GO:0008360">
    <property type="term" value="P:regulation of cell shape"/>
    <property type="evidence" value="ECO:0007669"/>
    <property type="project" value="UniProtKB-KW"/>
</dbReference>
<dbReference type="PANTHER" id="PTHR21071:SF4">
    <property type="entry name" value="UDP-N-ACETYLENOLPYRUVOYLGLUCOSAMINE REDUCTASE"/>
    <property type="match status" value="1"/>
</dbReference>
<dbReference type="InterPro" id="IPR036635">
    <property type="entry name" value="MurB_C_sf"/>
</dbReference>
<name>A0A6J7IU57_9ZZZZ</name>
<dbReference type="GO" id="GO:0005829">
    <property type="term" value="C:cytosol"/>
    <property type="evidence" value="ECO:0007669"/>
    <property type="project" value="TreeGrafter"/>
</dbReference>